<dbReference type="InterPro" id="IPR050815">
    <property type="entry name" value="TF_fung"/>
</dbReference>
<keyword evidence="4" id="KW-0804">Transcription</keyword>
<gene>
    <name evidence="7" type="ORF">QQS21_005421</name>
</gene>
<dbReference type="EMBL" id="JASWJB010000090">
    <property type="protein sequence ID" value="KAK2599080.1"/>
    <property type="molecule type" value="Genomic_DNA"/>
</dbReference>
<dbReference type="GO" id="GO:0000981">
    <property type="term" value="F:DNA-binding transcription factor activity, RNA polymerase II-specific"/>
    <property type="evidence" value="ECO:0007669"/>
    <property type="project" value="InterPro"/>
</dbReference>
<evidence type="ECO:0000256" key="1">
    <source>
        <dbReference type="ARBA" id="ARBA00004123"/>
    </source>
</evidence>
<feature type="compositionally biased region" description="Polar residues" evidence="6">
    <location>
        <begin position="65"/>
        <end position="81"/>
    </location>
</feature>
<evidence type="ECO:0000256" key="5">
    <source>
        <dbReference type="ARBA" id="ARBA00023242"/>
    </source>
</evidence>
<keyword evidence="8" id="KW-1185">Reference proteome</keyword>
<name>A0AAJ0CRW9_9HYPO</name>
<evidence type="ECO:0000313" key="7">
    <source>
        <dbReference type="EMBL" id="KAK2599080.1"/>
    </source>
</evidence>
<evidence type="ECO:0000256" key="4">
    <source>
        <dbReference type="ARBA" id="ARBA00023163"/>
    </source>
</evidence>
<dbReference type="CDD" id="cd12148">
    <property type="entry name" value="fungal_TF_MHR"/>
    <property type="match status" value="1"/>
</dbReference>
<comment type="subcellular location">
    <subcellularLocation>
        <location evidence="1">Nucleus</location>
    </subcellularLocation>
</comment>
<feature type="region of interest" description="Disordered" evidence="6">
    <location>
        <begin position="65"/>
        <end position="101"/>
    </location>
</feature>
<comment type="caution">
    <text evidence="7">The sequence shown here is derived from an EMBL/GenBank/DDBJ whole genome shotgun (WGS) entry which is preliminary data.</text>
</comment>
<keyword evidence="3" id="KW-0805">Transcription regulation</keyword>
<evidence type="ECO:0000313" key="8">
    <source>
        <dbReference type="Proteomes" id="UP001251528"/>
    </source>
</evidence>
<dbReference type="AlphaFoldDB" id="A0AAJ0CRW9"/>
<reference evidence="7" key="1">
    <citation type="submission" date="2023-06" db="EMBL/GenBank/DDBJ databases">
        <title>Conoideocrella luteorostrata (Hypocreales: Clavicipitaceae), a potential biocontrol fungus for elongate hemlock scale in United States Christmas tree production areas.</title>
        <authorList>
            <person name="Barrett H."/>
            <person name="Lovett B."/>
            <person name="Macias A.M."/>
            <person name="Stajich J.E."/>
            <person name="Kasson M.T."/>
        </authorList>
    </citation>
    <scope>NUCLEOTIDE SEQUENCE</scope>
    <source>
        <strain evidence="7">ARSEF 14590</strain>
    </source>
</reference>
<dbReference type="GO" id="GO:0046872">
    <property type="term" value="F:metal ion binding"/>
    <property type="evidence" value="ECO:0007669"/>
    <property type="project" value="UniProtKB-KW"/>
</dbReference>
<evidence type="ECO:0008006" key="9">
    <source>
        <dbReference type="Google" id="ProtNLM"/>
    </source>
</evidence>
<evidence type="ECO:0000256" key="6">
    <source>
        <dbReference type="SAM" id="MobiDB-lite"/>
    </source>
</evidence>
<dbReference type="PANTHER" id="PTHR47338">
    <property type="entry name" value="ZN(II)2CYS6 TRANSCRIPTION FACTOR (EUROFUNG)-RELATED"/>
    <property type="match status" value="1"/>
</dbReference>
<organism evidence="7 8">
    <name type="scientific">Conoideocrella luteorostrata</name>
    <dbReference type="NCBI Taxonomy" id="1105319"/>
    <lineage>
        <taxon>Eukaryota</taxon>
        <taxon>Fungi</taxon>
        <taxon>Dikarya</taxon>
        <taxon>Ascomycota</taxon>
        <taxon>Pezizomycotina</taxon>
        <taxon>Sordariomycetes</taxon>
        <taxon>Hypocreomycetidae</taxon>
        <taxon>Hypocreales</taxon>
        <taxon>Clavicipitaceae</taxon>
        <taxon>Conoideocrella</taxon>
    </lineage>
</organism>
<dbReference type="PANTHER" id="PTHR47338:SF5">
    <property type="entry name" value="ZN(II)2CYS6 TRANSCRIPTION FACTOR (EUROFUNG)"/>
    <property type="match status" value="1"/>
</dbReference>
<evidence type="ECO:0000256" key="3">
    <source>
        <dbReference type="ARBA" id="ARBA00023015"/>
    </source>
</evidence>
<keyword evidence="2" id="KW-0479">Metal-binding</keyword>
<dbReference type="GO" id="GO:0005634">
    <property type="term" value="C:nucleus"/>
    <property type="evidence" value="ECO:0007669"/>
    <property type="project" value="UniProtKB-SubCell"/>
</dbReference>
<sequence length="563" mass="62478">MDLSQFLLTMNNRLEQAEAQLASKQSACSNLPSTALWDDMQTDGDPKTTSLLTFSSSLNPLASASTGAYTHGSTGESSQQLHFPHHNGRPAASDEGTERTVEASPFDWTEFRIETCPADSISDFAALDMLQMGQKTSDSPADLDLLFTSYDDVLGDEDELTSPLMERLRHRFRMEISLPSPPEEVRLLAYAIATLSTSTIPELRRHVNTYYEKARNLLEACERRESLKSLTNVSALQACISLMVYEFKCLSPALAWMTLGRAVRLTKIMELDSIDSNCNCVQEPDTQADTQAAAALSLAITTELDEKRFALWLLNMFDALANLKAISVSTLDQAVQRPFSSLIEGFARAGHIMSLQQIFEISDETTPSALGSVMLMISLYKCLQNHTQLLRGVKHAFWETHFTMARAVSHCQNSVLTPRVLGCKPDDPLFLTLRVNMDAIDICLHNIALDKVKNERLAAGVIVESISRCISATNSIVEAIQLAQALCGSRLVALKQLDYFLVWPINTAIHFCFRMLRLGEGDVDNYIKSLRILSTVMRDFIDADHVDSALLAQADDKIAHVDR</sequence>
<dbReference type="Proteomes" id="UP001251528">
    <property type="component" value="Unassembled WGS sequence"/>
</dbReference>
<protein>
    <recommendedName>
        <fullName evidence="9">Transcription factor domain-containing protein</fullName>
    </recommendedName>
</protein>
<keyword evidence="5" id="KW-0539">Nucleus</keyword>
<accession>A0AAJ0CRW9</accession>
<evidence type="ECO:0000256" key="2">
    <source>
        <dbReference type="ARBA" id="ARBA00022723"/>
    </source>
</evidence>
<proteinExistence type="predicted"/>